<keyword evidence="7 8" id="KW-0520">NAD</keyword>
<dbReference type="InterPro" id="IPR014445">
    <property type="entry name" value="Gln-dep_NAD_synthase"/>
</dbReference>
<dbReference type="PROSITE" id="PS50263">
    <property type="entry name" value="CN_HYDROLASE"/>
    <property type="match status" value="1"/>
</dbReference>
<name>A0A1V1NUQ4_9BACT</name>
<dbReference type="SUPFAM" id="SSF52402">
    <property type="entry name" value="Adenine nucleotide alpha hydrolases-like"/>
    <property type="match status" value="1"/>
</dbReference>
<protein>
    <recommendedName>
        <fullName evidence="3">NAD(+) synthase (glutamine-hydrolyzing)</fullName>
        <ecNumber evidence="3">6.3.5.1</ecNumber>
    </recommendedName>
</protein>
<evidence type="ECO:0000256" key="7">
    <source>
        <dbReference type="ARBA" id="ARBA00023027"/>
    </source>
</evidence>
<evidence type="ECO:0000256" key="2">
    <source>
        <dbReference type="ARBA" id="ARBA00007145"/>
    </source>
</evidence>
<keyword evidence="5 8" id="KW-0547">Nucleotide-binding</keyword>
<organism evidence="10 11">
    <name type="scientific">Candidatus Magnetoglobus multicellularis str. Araruama</name>
    <dbReference type="NCBI Taxonomy" id="890399"/>
    <lineage>
        <taxon>Bacteria</taxon>
        <taxon>Pseudomonadati</taxon>
        <taxon>Thermodesulfobacteriota</taxon>
        <taxon>Desulfobacteria</taxon>
        <taxon>Desulfobacterales</taxon>
        <taxon>Desulfobacteraceae</taxon>
        <taxon>Candidatus Magnetoglobus</taxon>
    </lineage>
</organism>
<dbReference type="NCBIfam" id="TIGR00552">
    <property type="entry name" value="nadE"/>
    <property type="match status" value="1"/>
</dbReference>
<dbReference type="InterPro" id="IPR036526">
    <property type="entry name" value="C-N_Hydrolase_sf"/>
</dbReference>
<dbReference type="GO" id="GO:0004359">
    <property type="term" value="F:glutaminase activity"/>
    <property type="evidence" value="ECO:0007669"/>
    <property type="project" value="InterPro"/>
</dbReference>
<dbReference type="HAMAP" id="MF_02090">
    <property type="entry name" value="NadE_glutamine_dep"/>
    <property type="match status" value="1"/>
</dbReference>
<dbReference type="PIRSF" id="PIRSF006630">
    <property type="entry name" value="NADS_GAT"/>
    <property type="match status" value="1"/>
</dbReference>
<dbReference type="EC" id="6.3.5.1" evidence="3"/>
<dbReference type="PANTHER" id="PTHR23090:SF9">
    <property type="entry name" value="GLUTAMINE-DEPENDENT NAD(+) SYNTHETASE"/>
    <property type="match status" value="1"/>
</dbReference>
<comment type="pathway">
    <text evidence="1">Cofactor biosynthesis; NAD(+) biosynthesis; NAD(+) from deamido-NAD(+) (L-Gln route): step 1/1.</text>
</comment>
<dbReference type="GO" id="GO:0009435">
    <property type="term" value="P:NAD+ biosynthetic process"/>
    <property type="evidence" value="ECO:0007669"/>
    <property type="project" value="UniProtKB-UniPathway"/>
</dbReference>
<keyword evidence="6 8" id="KW-0067">ATP-binding</keyword>
<dbReference type="CDD" id="cd07570">
    <property type="entry name" value="GAT_Gln-NAD-synth"/>
    <property type="match status" value="1"/>
</dbReference>
<dbReference type="CDD" id="cd00553">
    <property type="entry name" value="NAD_synthase"/>
    <property type="match status" value="1"/>
</dbReference>
<gene>
    <name evidence="10" type="ORF">OMM_12963</name>
</gene>
<dbReference type="PANTHER" id="PTHR23090">
    <property type="entry name" value="NH 3 /GLUTAMINE-DEPENDENT NAD + SYNTHETASE"/>
    <property type="match status" value="1"/>
</dbReference>
<dbReference type="NCBIfam" id="NF010588">
    <property type="entry name" value="PRK13981.1"/>
    <property type="match status" value="1"/>
</dbReference>
<comment type="caution">
    <text evidence="10">The sequence shown here is derived from an EMBL/GenBank/DDBJ whole genome shotgun (WGS) entry which is preliminary data.</text>
</comment>
<dbReference type="GO" id="GO:0005737">
    <property type="term" value="C:cytoplasm"/>
    <property type="evidence" value="ECO:0007669"/>
    <property type="project" value="InterPro"/>
</dbReference>
<evidence type="ECO:0000259" key="9">
    <source>
        <dbReference type="PROSITE" id="PS50263"/>
    </source>
</evidence>
<evidence type="ECO:0000256" key="3">
    <source>
        <dbReference type="ARBA" id="ARBA00012743"/>
    </source>
</evidence>
<dbReference type="InterPro" id="IPR003010">
    <property type="entry name" value="C-N_Hydrolase"/>
</dbReference>
<evidence type="ECO:0000256" key="4">
    <source>
        <dbReference type="ARBA" id="ARBA00022598"/>
    </source>
</evidence>
<dbReference type="InterPro" id="IPR022310">
    <property type="entry name" value="NAD/GMP_synthase"/>
</dbReference>
<comment type="similarity">
    <text evidence="2">In the C-terminal section; belongs to the NAD synthetase family.</text>
</comment>
<evidence type="ECO:0000256" key="1">
    <source>
        <dbReference type="ARBA" id="ARBA00005188"/>
    </source>
</evidence>
<dbReference type="Proteomes" id="UP000189670">
    <property type="component" value="Unassembled WGS sequence"/>
</dbReference>
<dbReference type="UniPathway" id="UPA00253">
    <property type="reaction ID" value="UER00334"/>
</dbReference>
<dbReference type="Gene3D" id="3.60.110.10">
    <property type="entry name" value="Carbon-nitrogen hydrolase"/>
    <property type="match status" value="1"/>
</dbReference>
<evidence type="ECO:0000256" key="8">
    <source>
        <dbReference type="RuleBase" id="RU003811"/>
    </source>
</evidence>
<dbReference type="Pfam" id="PF02540">
    <property type="entry name" value="NAD_synthase"/>
    <property type="match status" value="1"/>
</dbReference>
<evidence type="ECO:0000313" key="11">
    <source>
        <dbReference type="Proteomes" id="UP000189670"/>
    </source>
</evidence>
<feature type="non-terminal residue" evidence="10">
    <location>
        <position position="481"/>
    </location>
</feature>
<dbReference type="Gene3D" id="3.40.50.620">
    <property type="entry name" value="HUPs"/>
    <property type="match status" value="1"/>
</dbReference>
<dbReference type="AlphaFoldDB" id="A0A1V1NUQ4"/>
<dbReference type="GO" id="GO:0005524">
    <property type="term" value="F:ATP binding"/>
    <property type="evidence" value="ECO:0007669"/>
    <property type="project" value="UniProtKB-KW"/>
</dbReference>
<feature type="domain" description="CN hydrolase" evidence="9">
    <location>
        <begin position="1"/>
        <end position="249"/>
    </location>
</feature>
<dbReference type="GO" id="GO:0003952">
    <property type="term" value="F:NAD+ synthase (glutamine-hydrolyzing) activity"/>
    <property type="evidence" value="ECO:0007669"/>
    <property type="project" value="UniProtKB-EC"/>
</dbReference>
<dbReference type="SUPFAM" id="SSF56317">
    <property type="entry name" value="Carbon-nitrogen hydrolase"/>
    <property type="match status" value="1"/>
</dbReference>
<keyword evidence="4 8" id="KW-0436">Ligase</keyword>
<evidence type="ECO:0000256" key="6">
    <source>
        <dbReference type="ARBA" id="ARBA00022840"/>
    </source>
</evidence>
<sequence length="481" mass="53689">MKLALAQMNPTIGAFNANYSKMIHNIDQAIAQKCDLIVFSEMVLSGYPPRDILEKKEFIANQPLKALIEKVEGIGVVCGYVESSGDHLYNTAVLFENGQIIHHAHKRLLPVYDVFDEQRYFQPGDECTVFSYKGHQLGITICEDIWNDLDFFGKNTYPDDPVKEMVHKGADCIINISASPFQLGKGKLKRDLIQSLSQKYAVPFIYVNQVGGNDSLIFDGSSIVYDKTGKRVAQAFDFEEDLITYDTQSNQGTCHPVTVSDEAILFKALVLGTRDYVHKCGFQKAVIGLSGGIDSALTTAIAVEALGKDNVQTVYMPSLYTSKDNDIDTQQLADNLGILRDIVPIDAIFDQFLQDLPHDFNRNNHGLAEQNLQARIRGTTLMAYSNKYNALVLTTGNKSELAVGYCTLYGDMNGALAVISDVPKTMVYAIARYINREVVRIPERIIEKAPSAELKPHQKDQDDLPDYEHLDIILKAYIEDH</sequence>
<evidence type="ECO:0000313" key="10">
    <source>
        <dbReference type="EMBL" id="ETR66310.1"/>
    </source>
</evidence>
<dbReference type="FunFam" id="3.40.50.620:FF:000106">
    <property type="entry name" value="Glutamine-dependent NAD(+) synthetase"/>
    <property type="match status" value="1"/>
</dbReference>
<accession>A0A1V1NUQ4</accession>
<proteinExistence type="inferred from homology"/>
<dbReference type="EMBL" id="ATBP01002081">
    <property type="protein sequence ID" value="ETR66310.1"/>
    <property type="molecule type" value="Genomic_DNA"/>
</dbReference>
<evidence type="ECO:0000256" key="5">
    <source>
        <dbReference type="ARBA" id="ARBA00022741"/>
    </source>
</evidence>
<comment type="similarity">
    <text evidence="8">Belongs to the NAD synthetase family.</text>
</comment>
<dbReference type="InterPro" id="IPR003694">
    <property type="entry name" value="NAD_synthase"/>
</dbReference>
<dbReference type="InterPro" id="IPR014729">
    <property type="entry name" value="Rossmann-like_a/b/a_fold"/>
</dbReference>
<reference evidence="11" key="1">
    <citation type="submission" date="2012-11" db="EMBL/GenBank/DDBJ databases">
        <authorList>
            <person name="Lucero-Rivera Y.E."/>
            <person name="Tovar-Ramirez D."/>
        </authorList>
    </citation>
    <scope>NUCLEOTIDE SEQUENCE [LARGE SCALE GENOMIC DNA]</scope>
    <source>
        <strain evidence="11">Araruama</strain>
    </source>
</reference>
<dbReference type="Pfam" id="PF00795">
    <property type="entry name" value="CN_hydrolase"/>
    <property type="match status" value="1"/>
</dbReference>